<evidence type="ECO:0000259" key="6">
    <source>
        <dbReference type="Pfam" id="PF07980"/>
    </source>
</evidence>
<dbReference type="Proteomes" id="UP000283523">
    <property type="component" value="Unassembled WGS sequence"/>
</dbReference>
<dbReference type="RefSeq" id="WP_119665948.1">
    <property type="nucleotide sequence ID" value="NZ_QXED01000001.1"/>
</dbReference>
<dbReference type="Pfam" id="PF14322">
    <property type="entry name" value="SusD-like_3"/>
    <property type="match status" value="1"/>
</dbReference>
<dbReference type="InterPro" id="IPR011990">
    <property type="entry name" value="TPR-like_helical_dom_sf"/>
</dbReference>
<keyword evidence="9" id="KW-1185">Reference proteome</keyword>
<comment type="caution">
    <text evidence="8">The sequence shown here is derived from an EMBL/GenBank/DDBJ whole genome shotgun (WGS) entry which is preliminary data.</text>
</comment>
<evidence type="ECO:0000313" key="8">
    <source>
        <dbReference type="EMBL" id="RIV27096.1"/>
    </source>
</evidence>
<evidence type="ECO:0000256" key="2">
    <source>
        <dbReference type="ARBA" id="ARBA00006275"/>
    </source>
</evidence>
<feature type="domain" description="SusD-like N-terminal" evidence="7">
    <location>
        <begin position="21"/>
        <end position="222"/>
    </location>
</feature>
<keyword evidence="3" id="KW-0732">Signal</keyword>
<protein>
    <submittedName>
        <fullName evidence="8">RagB/SusD family nutrient uptake outer membrane protein</fullName>
    </submittedName>
</protein>
<name>A0A418MI54_9BACT</name>
<evidence type="ECO:0000313" key="9">
    <source>
        <dbReference type="Proteomes" id="UP000283523"/>
    </source>
</evidence>
<dbReference type="InterPro" id="IPR012944">
    <property type="entry name" value="SusD_RagB_dom"/>
</dbReference>
<keyword evidence="5" id="KW-0998">Cell outer membrane</keyword>
<dbReference type="GO" id="GO:0009279">
    <property type="term" value="C:cell outer membrane"/>
    <property type="evidence" value="ECO:0007669"/>
    <property type="project" value="UniProtKB-SubCell"/>
</dbReference>
<dbReference type="PROSITE" id="PS51257">
    <property type="entry name" value="PROKAR_LIPOPROTEIN"/>
    <property type="match status" value="1"/>
</dbReference>
<evidence type="ECO:0000256" key="1">
    <source>
        <dbReference type="ARBA" id="ARBA00004442"/>
    </source>
</evidence>
<keyword evidence="4" id="KW-0472">Membrane</keyword>
<feature type="domain" description="RagB/SusD" evidence="6">
    <location>
        <begin position="355"/>
        <end position="504"/>
    </location>
</feature>
<comment type="subcellular location">
    <subcellularLocation>
        <location evidence="1">Cell outer membrane</location>
    </subcellularLocation>
</comment>
<evidence type="ECO:0000256" key="4">
    <source>
        <dbReference type="ARBA" id="ARBA00023136"/>
    </source>
</evidence>
<dbReference type="SUPFAM" id="SSF48452">
    <property type="entry name" value="TPR-like"/>
    <property type="match status" value="1"/>
</dbReference>
<accession>A0A418MI54</accession>
<dbReference type="AlphaFoldDB" id="A0A418MI54"/>
<proteinExistence type="inferred from homology"/>
<comment type="similarity">
    <text evidence="2">Belongs to the SusD family.</text>
</comment>
<dbReference type="Pfam" id="PF07980">
    <property type="entry name" value="SusD_RagB"/>
    <property type="match status" value="1"/>
</dbReference>
<evidence type="ECO:0000259" key="7">
    <source>
        <dbReference type="Pfam" id="PF14322"/>
    </source>
</evidence>
<dbReference type="InterPro" id="IPR033985">
    <property type="entry name" value="SusD-like_N"/>
</dbReference>
<reference evidence="8 9" key="1">
    <citation type="submission" date="2018-08" db="EMBL/GenBank/DDBJ databases">
        <title>Fibrisoma montanum sp. nov., isolated from Danxia mountain soil.</title>
        <authorList>
            <person name="Huang Y."/>
        </authorList>
    </citation>
    <scope>NUCLEOTIDE SEQUENCE [LARGE SCALE GENOMIC DNA]</scope>
    <source>
        <strain evidence="8 9">HYT19</strain>
    </source>
</reference>
<gene>
    <name evidence="8" type="ORF">DYU11_01910</name>
</gene>
<organism evidence="8 9">
    <name type="scientific">Fibrisoma montanum</name>
    <dbReference type="NCBI Taxonomy" id="2305895"/>
    <lineage>
        <taxon>Bacteria</taxon>
        <taxon>Pseudomonadati</taxon>
        <taxon>Bacteroidota</taxon>
        <taxon>Cytophagia</taxon>
        <taxon>Cytophagales</taxon>
        <taxon>Spirosomataceae</taxon>
        <taxon>Fibrisoma</taxon>
    </lineage>
</organism>
<sequence length="505" mass="57395">MKKHLIYTLTAVGLVLSSCNDFLEEAPTGSLTTSSNVSSPEIARAFVDGAYSNITTWNNGGGGWGGNNASLLEFLTGKADGNSQTEAFKFYDLEYDARAFYIDNWWSGMYSGIARSNLAIQKIGEFTTLPAATKTNMIAEAKFLRALYYFQLVRMFGDIPKITSLITNLADVQTARSPAREIYDEIIIPDLLEAEKSTLPWRDVAGRASMGAIKALLADVYLTYAGYPIRAGNQYYAESAKRSKELLDNGTYTLFKEYTDMINPANRNQGEFIFQVQHEKDIRNNGMTPVTLPTLRGIAAYSDEYGGLTPRKEFVESFEKGDKRAQEKQFFYTFYKGHPSDYPLGDPRRDRLDLGGYYIYKYFDKQAIDNDAKANINFTIYRLPDVMLMYAEASNRAEGKPNAQALKALNDIRARALLPPVTTTNVDEFEKAVWAERYFELCYEDKMWFDMIRTRKVRNDLTRNWDDFVGHTTVFNKTFTAKNLLLPIPQREIDNNRALKQNEGF</sequence>
<dbReference type="OrthoDB" id="636214at2"/>
<evidence type="ECO:0000256" key="3">
    <source>
        <dbReference type="ARBA" id="ARBA00022729"/>
    </source>
</evidence>
<dbReference type="EMBL" id="QXED01000001">
    <property type="protein sequence ID" value="RIV27096.1"/>
    <property type="molecule type" value="Genomic_DNA"/>
</dbReference>
<dbReference type="Gene3D" id="1.25.40.390">
    <property type="match status" value="1"/>
</dbReference>
<evidence type="ECO:0000256" key="5">
    <source>
        <dbReference type="ARBA" id="ARBA00023237"/>
    </source>
</evidence>